<name>A0A375HMV7_9BURK</name>
<organism evidence="1 2">
    <name type="scientific">Cupriavidus neocaledonicus</name>
    <dbReference type="NCBI Taxonomy" id="1040979"/>
    <lineage>
        <taxon>Bacteria</taxon>
        <taxon>Pseudomonadati</taxon>
        <taxon>Pseudomonadota</taxon>
        <taxon>Betaproteobacteria</taxon>
        <taxon>Burkholderiales</taxon>
        <taxon>Burkholderiaceae</taxon>
        <taxon>Cupriavidus</taxon>
    </lineage>
</organism>
<evidence type="ECO:0000313" key="2">
    <source>
        <dbReference type="Proteomes" id="UP000255168"/>
    </source>
</evidence>
<dbReference type="Proteomes" id="UP000255168">
    <property type="component" value="Plasmid II"/>
</dbReference>
<protein>
    <submittedName>
        <fullName evidence="1">Uncharacterized protein</fullName>
    </submittedName>
</protein>
<evidence type="ECO:0000313" key="1">
    <source>
        <dbReference type="EMBL" id="SPD58755.1"/>
    </source>
</evidence>
<reference evidence="1 2" key="1">
    <citation type="submission" date="2018-01" db="EMBL/GenBank/DDBJ databases">
        <authorList>
            <person name="Clerissi C."/>
        </authorList>
    </citation>
    <scope>NUCLEOTIDE SEQUENCE [LARGE SCALE GENOMIC DNA]</scope>
    <source>
        <strain evidence="1">Cupriavidus taiwanensis STM 6160</strain>
        <plasmid evidence="2">ii</plasmid>
    </source>
</reference>
<keyword evidence="1" id="KW-0614">Plasmid</keyword>
<gene>
    <name evidence="1" type="ORF">CBM2607_MP10157</name>
</gene>
<sequence>MLALDLYDRFSWGDVPCFQINEAFRAPAPGARRDVVAYAGRKPSTVR</sequence>
<proteinExistence type="predicted"/>
<accession>A0A375HMV7</accession>
<dbReference type="EMBL" id="LT984807">
    <property type="protein sequence ID" value="SPD58755.1"/>
    <property type="molecule type" value="Genomic_DNA"/>
</dbReference>
<geneLocation type="plasmid" evidence="2">
    <name>ii</name>
</geneLocation>
<dbReference type="AlphaFoldDB" id="A0A375HMV7"/>